<evidence type="ECO:0000313" key="3">
    <source>
        <dbReference type="Proteomes" id="UP000242715"/>
    </source>
</evidence>
<dbReference type="EMBL" id="DF973947">
    <property type="protein sequence ID" value="GAU42935.1"/>
    <property type="molecule type" value="Genomic_DNA"/>
</dbReference>
<evidence type="ECO:0000256" key="1">
    <source>
        <dbReference type="SAM" id="MobiDB-lite"/>
    </source>
</evidence>
<reference evidence="3" key="1">
    <citation type="journal article" date="2017" name="Front. Plant Sci.">
        <title>Climate Clever Clovers: New Paradigm to Reduce the Environmental Footprint of Ruminants by Breeding Low Methanogenic Forages Utilizing Haplotype Variation.</title>
        <authorList>
            <person name="Kaur P."/>
            <person name="Appels R."/>
            <person name="Bayer P.E."/>
            <person name="Keeble-Gagnere G."/>
            <person name="Wang J."/>
            <person name="Hirakawa H."/>
            <person name="Shirasawa K."/>
            <person name="Vercoe P."/>
            <person name="Stefanova K."/>
            <person name="Durmic Z."/>
            <person name="Nichols P."/>
            <person name="Revell C."/>
            <person name="Isobe S.N."/>
            <person name="Edwards D."/>
            <person name="Erskine W."/>
        </authorList>
    </citation>
    <scope>NUCLEOTIDE SEQUENCE [LARGE SCALE GENOMIC DNA]</scope>
    <source>
        <strain evidence="3">cv. Daliak</strain>
    </source>
</reference>
<evidence type="ECO:0000313" key="2">
    <source>
        <dbReference type="EMBL" id="GAU42935.1"/>
    </source>
</evidence>
<dbReference type="OrthoDB" id="1744226at2759"/>
<proteinExistence type="predicted"/>
<name>A0A2Z6P3X7_TRISU</name>
<dbReference type="AlphaFoldDB" id="A0A2Z6P3X7"/>
<dbReference type="Proteomes" id="UP000242715">
    <property type="component" value="Unassembled WGS sequence"/>
</dbReference>
<gene>
    <name evidence="2" type="ORF">TSUD_283590</name>
</gene>
<keyword evidence="3" id="KW-1185">Reference proteome</keyword>
<feature type="compositionally biased region" description="Basic and acidic residues" evidence="1">
    <location>
        <begin position="1"/>
        <end position="10"/>
    </location>
</feature>
<evidence type="ECO:0008006" key="4">
    <source>
        <dbReference type="Google" id="ProtNLM"/>
    </source>
</evidence>
<feature type="region of interest" description="Disordered" evidence="1">
    <location>
        <begin position="1"/>
        <end position="38"/>
    </location>
</feature>
<organism evidence="2 3">
    <name type="scientific">Trifolium subterraneum</name>
    <name type="common">Subterranean clover</name>
    <dbReference type="NCBI Taxonomy" id="3900"/>
    <lineage>
        <taxon>Eukaryota</taxon>
        <taxon>Viridiplantae</taxon>
        <taxon>Streptophyta</taxon>
        <taxon>Embryophyta</taxon>
        <taxon>Tracheophyta</taxon>
        <taxon>Spermatophyta</taxon>
        <taxon>Magnoliopsida</taxon>
        <taxon>eudicotyledons</taxon>
        <taxon>Gunneridae</taxon>
        <taxon>Pentapetalae</taxon>
        <taxon>rosids</taxon>
        <taxon>fabids</taxon>
        <taxon>Fabales</taxon>
        <taxon>Fabaceae</taxon>
        <taxon>Papilionoideae</taxon>
        <taxon>50 kb inversion clade</taxon>
        <taxon>NPAAA clade</taxon>
        <taxon>Hologalegina</taxon>
        <taxon>IRL clade</taxon>
        <taxon>Trifolieae</taxon>
        <taxon>Trifolium</taxon>
    </lineage>
</organism>
<sequence>MEEKMKEGKKSARKKKGRKGSGIDQGSKGGEVVRDQMQNNGGEDELTEEDFLRKLNSNFVSLSKFKTLSILLQLKLKAWHKVEFGGGEERIAELIGDIKDLDIRGELVGLSKQEVISRKVLFQDLWRRLRSKDIAIFQSSRSKWLCQGDANTKFFHRCVASRGNLNSLMALQVGDVWLESPLLIREAVVNYFEVLFSSIQRRRPLLNGVQFPLLSEAENLLLARPFSDAEISDVVSISDGNKSPDPDGFNFVFLKNCWDTIKGEVRIMFDQFHGNASLPKSFLSYFVALIPKIGVAQTVISMGRGESWTVGGAG</sequence>
<protein>
    <recommendedName>
        <fullName evidence="4">Cysteine-rich receptor-like protein kinase</fullName>
    </recommendedName>
</protein>
<accession>A0A2Z6P3X7</accession>